<sequence length="329" mass="35426">MGRQNVDLMVSEEVPLPSSAPQVCIPAVGSVVPDSDIGKGRSGKVSSSEVNVGSTNGEVDMHGAGDPKLSHVIVANAKFKVPPKVGGGGKRKMEMGVNSATLEALEEFHGVGVSAGGRVLADPVAAADGLGAGGGGGGWPRGGGGGGGGVRRGLYYLPVSPDDHHHQNPISLPIQPNFNNVNIISPNCTSNNVMDPIFHLNSQFLNANLPNYPPPQTTSSATTLSNNSTTSDEAEEMNYHNNNSEQLRIVIDERRQRRMISNRESARRSRMRKQKHLDELWSQVVRLRTENHNLIDKLNNMSESHDRVLQENSRLKEEASDLRQITKSP</sequence>
<dbReference type="Pfam" id="PF00170">
    <property type="entry name" value="bZIP_1"/>
    <property type="match status" value="1"/>
</dbReference>
<organism evidence="8 9">
    <name type="scientific">Cannabis sativa</name>
    <name type="common">Hemp</name>
    <name type="synonym">Marijuana</name>
    <dbReference type="NCBI Taxonomy" id="3483"/>
    <lineage>
        <taxon>Eukaryota</taxon>
        <taxon>Viridiplantae</taxon>
        <taxon>Streptophyta</taxon>
        <taxon>Embryophyta</taxon>
        <taxon>Tracheophyta</taxon>
        <taxon>Spermatophyta</taxon>
        <taxon>Magnoliopsida</taxon>
        <taxon>eudicotyledons</taxon>
        <taxon>Gunneridae</taxon>
        <taxon>Pentapetalae</taxon>
        <taxon>rosids</taxon>
        <taxon>fabids</taxon>
        <taxon>Rosales</taxon>
        <taxon>Cannabaceae</taxon>
        <taxon>Cannabis</taxon>
    </lineage>
</organism>
<feature type="compositionally biased region" description="Basic and acidic residues" evidence="6">
    <location>
        <begin position="310"/>
        <end position="321"/>
    </location>
</feature>
<keyword evidence="3" id="KW-0238">DNA-binding</keyword>
<dbReference type="GO" id="GO:0046983">
    <property type="term" value="F:protein dimerization activity"/>
    <property type="evidence" value="ECO:0007669"/>
    <property type="project" value="UniProtKB-ARBA"/>
</dbReference>
<dbReference type="AlphaFoldDB" id="A0A7J6I5B1"/>
<evidence type="ECO:0000256" key="3">
    <source>
        <dbReference type="ARBA" id="ARBA00023125"/>
    </source>
</evidence>
<dbReference type="CDD" id="cd14702">
    <property type="entry name" value="bZIP_plant_GBF1"/>
    <property type="match status" value="1"/>
</dbReference>
<dbReference type="GO" id="GO:0005634">
    <property type="term" value="C:nucleus"/>
    <property type="evidence" value="ECO:0007669"/>
    <property type="project" value="UniProtKB-SubCell"/>
</dbReference>
<accession>A0A7J6I5B1</accession>
<keyword evidence="9" id="KW-1185">Reference proteome</keyword>
<protein>
    <recommendedName>
        <fullName evidence="7">BZIP domain-containing protein</fullName>
    </recommendedName>
</protein>
<reference evidence="8 9" key="1">
    <citation type="journal article" date="2020" name="bioRxiv">
        <title>Sequence and annotation of 42 cannabis genomes reveals extensive copy number variation in cannabinoid synthesis and pathogen resistance genes.</title>
        <authorList>
            <person name="Mckernan K.J."/>
            <person name="Helbert Y."/>
            <person name="Kane L.T."/>
            <person name="Ebling H."/>
            <person name="Zhang L."/>
            <person name="Liu B."/>
            <person name="Eaton Z."/>
            <person name="Mclaughlin S."/>
            <person name="Kingan S."/>
            <person name="Baybayan P."/>
            <person name="Concepcion G."/>
            <person name="Jordan M."/>
            <person name="Riva A."/>
            <person name="Barbazuk W."/>
            <person name="Harkins T."/>
        </authorList>
    </citation>
    <scope>NUCLEOTIDE SEQUENCE [LARGE SCALE GENOMIC DNA]</scope>
    <source>
        <strain evidence="9">cv. Jamaican Lion 4</strain>
        <tissue evidence="8">Leaf</tissue>
    </source>
</reference>
<dbReference type="InterPro" id="IPR044521">
    <property type="entry name" value="AtbZIP8/43"/>
</dbReference>
<comment type="caution">
    <text evidence="8">The sequence shown here is derived from an EMBL/GenBank/DDBJ whole genome shotgun (WGS) entry which is preliminary data.</text>
</comment>
<feature type="region of interest" description="Disordered" evidence="6">
    <location>
        <begin position="35"/>
        <end position="63"/>
    </location>
</feature>
<evidence type="ECO:0000256" key="2">
    <source>
        <dbReference type="ARBA" id="ARBA00023015"/>
    </source>
</evidence>
<dbReference type="SMART" id="SM00338">
    <property type="entry name" value="BRLZ"/>
    <property type="match status" value="1"/>
</dbReference>
<evidence type="ECO:0000313" key="9">
    <source>
        <dbReference type="Proteomes" id="UP000583929"/>
    </source>
</evidence>
<dbReference type="SUPFAM" id="SSF57959">
    <property type="entry name" value="Leucine zipper domain"/>
    <property type="match status" value="1"/>
</dbReference>
<feature type="compositionally biased region" description="Polar residues" evidence="6">
    <location>
        <begin position="44"/>
        <end position="57"/>
    </location>
</feature>
<evidence type="ECO:0000313" key="8">
    <source>
        <dbReference type="EMBL" id="KAF4402713.1"/>
    </source>
</evidence>
<dbReference type="Gene3D" id="1.20.5.170">
    <property type="match status" value="1"/>
</dbReference>
<evidence type="ECO:0000259" key="7">
    <source>
        <dbReference type="PROSITE" id="PS50217"/>
    </source>
</evidence>
<keyword evidence="4" id="KW-0804">Transcription</keyword>
<dbReference type="PROSITE" id="PS00036">
    <property type="entry name" value="BZIP_BASIC"/>
    <property type="match status" value="1"/>
</dbReference>
<feature type="region of interest" description="Disordered" evidence="6">
    <location>
        <begin position="310"/>
        <end position="329"/>
    </location>
</feature>
<comment type="subcellular location">
    <subcellularLocation>
        <location evidence="1">Nucleus</location>
    </subcellularLocation>
</comment>
<dbReference type="InterPro" id="IPR004827">
    <property type="entry name" value="bZIP"/>
</dbReference>
<name>A0A7J6I5B1_CANSA</name>
<dbReference type="PANTHER" id="PTHR46324">
    <property type="entry name" value="BASIC LEUCINE ZIPPER 43-RELATED"/>
    <property type="match status" value="1"/>
</dbReference>
<dbReference type="PANTHER" id="PTHR46324:SF26">
    <property type="entry name" value="OS02G0728001 PROTEIN"/>
    <property type="match status" value="1"/>
</dbReference>
<evidence type="ECO:0000256" key="5">
    <source>
        <dbReference type="ARBA" id="ARBA00023242"/>
    </source>
</evidence>
<dbReference type="GO" id="GO:0003700">
    <property type="term" value="F:DNA-binding transcription factor activity"/>
    <property type="evidence" value="ECO:0007669"/>
    <property type="project" value="InterPro"/>
</dbReference>
<evidence type="ECO:0000256" key="1">
    <source>
        <dbReference type="ARBA" id="ARBA00004123"/>
    </source>
</evidence>
<evidence type="ECO:0000256" key="6">
    <source>
        <dbReference type="SAM" id="MobiDB-lite"/>
    </source>
</evidence>
<proteinExistence type="predicted"/>
<dbReference type="EMBL" id="JAATIQ010000007">
    <property type="protein sequence ID" value="KAF4402713.1"/>
    <property type="molecule type" value="Genomic_DNA"/>
</dbReference>
<gene>
    <name evidence="8" type="ORF">G4B88_012498</name>
</gene>
<dbReference type="InterPro" id="IPR046347">
    <property type="entry name" value="bZIP_sf"/>
</dbReference>
<keyword evidence="5" id="KW-0539">Nucleus</keyword>
<evidence type="ECO:0000256" key="4">
    <source>
        <dbReference type="ARBA" id="ARBA00023163"/>
    </source>
</evidence>
<dbReference type="FunFam" id="1.20.5.170:FF:000020">
    <property type="entry name" value="BZIP transcription factor"/>
    <property type="match status" value="1"/>
</dbReference>
<keyword evidence="2" id="KW-0805">Transcription regulation</keyword>
<dbReference type="Proteomes" id="UP000583929">
    <property type="component" value="Unassembled WGS sequence"/>
</dbReference>
<dbReference type="InterPro" id="IPR045314">
    <property type="entry name" value="bZIP_plant_GBF1"/>
</dbReference>
<dbReference type="PROSITE" id="PS50217">
    <property type="entry name" value="BZIP"/>
    <property type="match status" value="1"/>
</dbReference>
<feature type="domain" description="BZIP" evidence="7">
    <location>
        <begin position="252"/>
        <end position="315"/>
    </location>
</feature>
<dbReference type="GO" id="GO:0003677">
    <property type="term" value="F:DNA binding"/>
    <property type="evidence" value="ECO:0007669"/>
    <property type="project" value="UniProtKB-KW"/>
</dbReference>